<keyword evidence="2" id="KW-0012">Acyltransferase</keyword>
<dbReference type="InterPro" id="IPR050832">
    <property type="entry name" value="Bact_Acetyltransf"/>
</dbReference>
<dbReference type="PANTHER" id="PTHR43877:SF2">
    <property type="entry name" value="AMINOALKYLPHOSPHONATE N-ACETYLTRANSFERASE-RELATED"/>
    <property type="match status" value="1"/>
</dbReference>
<evidence type="ECO:0000256" key="2">
    <source>
        <dbReference type="ARBA" id="ARBA00023315"/>
    </source>
</evidence>
<comment type="caution">
    <text evidence="5">The sequence shown here is derived from an EMBL/GenBank/DDBJ whole genome shotgun (WGS) entry which is preliminary data.</text>
</comment>
<feature type="region of interest" description="Disordered" evidence="3">
    <location>
        <begin position="1"/>
        <end position="33"/>
    </location>
</feature>
<dbReference type="SUPFAM" id="SSF55729">
    <property type="entry name" value="Acyl-CoA N-acyltransferases (Nat)"/>
    <property type="match status" value="1"/>
</dbReference>
<evidence type="ECO:0000259" key="4">
    <source>
        <dbReference type="PROSITE" id="PS51186"/>
    </source>
</evidence>
<dbReference type="EMBL" id="NRSG01000262">
    <property type="protein sequence ID" value="MBK1661177.1"/>
    <property type="molecule type" value="Genomic_DNA"/>
</dbReference>
<proteinExistence type="predicted"/>
<dbReference type="CDD" id="cd04301">
    <property type="entry name" value="NAT_SF"/>
    <property type="match status" value="1"/>
</dbReference>
<evidence type="ECO:0000313" key="6">
    <source>
        <dbReference type="Proteomes" id="UP000697995"/>
    </source>
</evidence>
<dbReference type="InterPro" id="IPR000182">
    <property type="entry name" value="GNAT_dom"/>
</dbReference>
<name>A0ABS1D4I8_9PROT</name>
<dbReference type="Pfam" id="PF13673">
    <property type="entry name" value="Acetyltransf_10"/>
    <property type="match status" value="1"/>
</dbReference>
<feature type="domain" description="N-acetyltransferase" evidence="4">
    <location>
        <begin position="35"/>
        <end position="190"/>
    </location>
</feature>
<evidence type="ECO:0000256" key="1">
    <source>
        <dbReference type="ARBA" id="ARBA00022679"/>
    </source>
</evidence>
<sequence>MPHPPGSRTSRCPAGARSGPRHGAARRGDTEGTPMLIRGARAADAGPACDLARRSITELCVADWRGDPQVLAAWLANKVPAEFRRWIGRADRAVCVAEREDGRLAGVGMVAWRGEIQLNYVAPEARFQGVGKALMAHMEGHLRDRGVAQASLFSTQVAARFYRSLGYAETGRETSRFGTLDIIAMVKRLG</sequence>
<organism evidence="5 6">
    <name type="scientific">Paracraurococcus ruber</name>
    <dbReference type="NCBI Taxonomy" id="77675"/>
    <lineage>
        <taxon>Bacteria</taxon>
        <taxon>Pseudomonadati</taxon>
        <taxon>Pseudomonadota</taxon>
        <taxon>Alphaproteobacteria</taxon>
        <taxon>Acetobacterales</taxon>
        <taxon>Roseomonadaceae</taxon>
        <taxon>Paracraurococcus</taxon>
    </lineage>
</organism>
<keyword evidence="6" id="KW-1185">Reference proteome</keyword>
<evidence type="ECO:0000313" key="5">
    <source>
        <dbReference type="EMBL" id="MBK1661177.1"/>
    </source>
</evidence>
<dbReference type="Gene3D" id="3.40.630.30">
    <property type="match status" value="1"/>
</dbReference>
<dbReference type="PROSITE" id="PS51186">
    <property type="entry name" value="GNAT"/>
    <property type="match status" value="1"/>
</dbReference>
<evidence type="ECO:0000256" key="3">
    <source>
        <dbReference type="SAM" id="MobiDB-lite"/>
    </source>
</evidence>
<keyword evidence="1" id="KW-0808">Transferase</keyword>
<dbReference type="Proteomes" id="UP000697995">
    <property type="component" value="Unassembled WGS sequence"/>
</dbReference>
<accession>A0ABS1D4I8</accession>
<reference evidence="5 6" key="1">
    <citation type="journal article" date="2020" name="Microorganisms">
        <title>Osmotic Adaptation and Compatible Solute Biosynthesis of Phototrophic Bacteria as Revealed from Genome Analyses.</title>
        <authorList>
            <person name="Imhoff J.F."/>
            <person name="Rahn T."/>
            <person name="Kunzel S."/>
            <person name="Keller A."/>
            <person name="Neulinger S.C."/>
        </authorList>
    </citation>
    <scope>NUCLEOTIDE SEQUENCE [LARGE SCALE GENOMIC DNA]</scope>
    <source>
        <strain evidence="5 6">DSM 15382</strain>
    </source>
</reference>
<dbReference type="PANTHER" id="PTHR43877">
    <property type="entry name" value="AMINOALKYLPHOSPHONATE N-ACETYLTRANSFERASE-RELATED-RELATED"/>
    <property type="match status" value="1"/>
</dbReference>
<protein>
    <recommendedName>
        <fullName evidence="4">N-acetyltransferase domain-containing protein</fullName>
    </recommendedName>
</protein>
<dbReference type="InterPro" id="IPR016181">
    <property type="entry name" value="Acyl_CoA_acyltransferase"/>
</dbReference>
<gene>
    <name evidence="5" type="ORF">CKO45_23485</name>
</gene>